<dbReference type="RefSeq" id="WP_114828946.1">
    <property type="nucleotide sequence ID" value="NZ_QQTO01000022.1"/>
</dbReference>
<dbReference type="Proteomes" id="UP000255207">
    <property type="component" value="Unassembled WGS sequence"/>
</dbReference>
<evidence type="ECO:0000256" key="1">
    <source>
        <dbReference type="ARBA" id="ARBA00004127"/>
    </source>
</evidence>
<feature type="transmembrane region" description="Helical" evidence="5">
    <location>
        <begin position="88"/>
        <end position="104"/>
    </location>
</feature>
<dbReference type="GO" id="GO:0008168">
    <property type="term" value="F:methyltransferase activity"/>
    <property type="evidence" value="ECO:0007669"/>
    <property type="project" value="UniProtKB-KW"/>
</dbReference>
<dbReference type="AlphaFoldDB" id="A0A370L7N1"/>
<accession>A0A370L7N1</accession>
<dbReference type="EMBL" id="QQTP01000004">
    <property type="protein sequence ID" value="RDJ26056.1"/>
    <property type="molecule type" value="Genomic_DNA"/>
</dbReference>
<evidence type="ECO:0000256" key="5">
    <source>
        <dbReference type="SAM" id="Phobius"/>
    </source>
</evidence>
<keyword evidence="3 5" id="KW-1133">Transmembrane helix</keyword>
<name>A0A370L7N1_9HYPH</name>
<keyword evidence="6" id="KW-0489">Methyltransferase</keyword>
<keyword evidence="4 5" id="KW-0472">Membrane</keyword>
<dbReference type="PANTHER" id="PTHR12714">
    <property type="entry name" value="PROTEIN-S ISOPRENYLCYSTEINE O-METHYLTRANSFERASE"/>
    <property type="match status" value="1"/>
</dbReference>
<keyword evidence="2 5" id="KW-0812">Transmembrane</keyword>
<protein>
    <submittedName>
        <fullName evidence="6">Isoprenylcysteine carboxylmethyltransferase family protein</fullName>
    </submittedName>
</protein>
<dbReference type="Gene3D" id="1.20.120.1630">
    <property type="match status" value="1"/>
</dbReference>
<feature type="transmembrane region" description="Helical" evidence="5">
    <location>
        <begin position="6"/>
        <end position="27"/>
    </location>
</feature>
<reference evidence="7" key="1">
    <citation type="submission" date="2018-07" db="EMBL/GenBank/DDBJ databases">
        <authorList>
            <person name="Safronova V.I."/>
            <person name="Chirak E.R."/>
            <person name="Sazanova A.L."/>
        </authorList>
    </citation>
    <scope>NUCLEOTIDE SEQUENCE [LARGE SCALE GENOMIC DNA]</scope>
    <source>
        <strain evidence="7">RCAM04685</strain>
    </source>
</reference>
<evidence type="ECO:0000256" key="4">
    <source>
        <dbReference type="ARBA" id="ARBA00023136"/>
    </source>
</evidence>
<comment type="caution">
    <text evidence="6">The sequence shown here is derived from an EMBL/GenBank/DDBJ whole genome shotgun (WGS) entry which is preliminary data.</text>
</comment>
<keyword evidence="6" id="KW-0808">Transferase</keyword>
<comment type="subcellular location">
    <subcellularLocation>
        <location evidence="1">Endomembrane system</location>
        <topology evidence="1">Multi-pass membrane protein</topology>
    </subcellularLocation>
</comment>
<gene>
    <name evidence="6" type="ORF">DWE98_09400</name>
</gene>
<evidence type="ECO:0000256" key="2">
    <source>
        <dbReference type="ARBA" id="ARBA00022692"/>
    </source>
</evidence>
<evidence type="ECO:0000313" key="7">
    <source>
        <dbReference type="Proteomes" id="UP000255207"/>
    </source>
</evidence>
<dbReference type="GO" id="GO:0032259">
    <property type="term" value="P:methylation"/>
    <property type="evidence" value="ECO:0007669"/>
    <property type="project" value="UniProtKB-KW"/>
</dbReference>
<proteinExistence type="predicted"/>
<dbReference type="OrthoDB" id="9811969at2"/>
<evidence type="ECO:0000313" key="6">
    <source>
        <dbReference type="EMBL" id="RDJ26056.1"/>
    </source>
</evidence>
<feature type="transmembrane region" description="Helical" evidence="5">
    <location>
        <begin position="48"/>
        <end position="68"/>
    </location>
</feature>
<evidence type="ECO:0000256" key="3">
    <source>
        <dbReference type="ARBA" id="ARBA00022989"/>
    </source>
</evidence>
<keyword evidence="7" id="KW-1185">Reference proteome</keyword>
<dbReference type="InterPro" id="IPR007318">
    <property type="entry name" value="Phopholipid_MeTrfase"/>
</dbReference>
<feature type="transmembrane region" description="Helical" evidence="5">
    <location>
        <begin position="142"/>
        <end position="170"/>
    </location>
</feature>
<dbReference type="GO" id="GO:0012505">
    <property type="term" value="C:endomembrane system"/>
    <property type="evidence" value="ECO:0007669"/>
    <property type="project" value="UniProtKB-SubCell"/>
</dbReference>
<organism evidence="6 7">
    <name type="scientific">Bosea caraganae</name>
    <dbReference type="NCBI Taxonomy" id="2763117"/>
    <lineage>
        <taxon>Bacteria</taxon>
        <taxon>Pseudomonadati</taxon>
        <taxon>Pseudomonadota</taxon>
        <taxon>Alphaproteobacteria</taxon>
        <taxon>Hyphomicrobiales</taxon>
        <taxon>Boseaceae</taxon>
        <taxon>Bosea</taxon>
    </lineage>
</organism>
<dbReference type="PANTHER" id="PTHR12714:SF9">
    <property type="entry name" value="PROTEIN-S-ISOPRENYLCYSTEINE O-METHYLTRANSFERASE"/>
    <property type="match status" value="1"/>
</dbReference>
<sequence length="209" mass="22910">MTAMEAMSYLMVLVYVISFLAMSAILAKEAGRPIWLFGKGSDRQKVPALLFRVAFAGSVLWPLVIATLGDPIRGDPLARWFDGPWYDLLGHLLCVIGACIAIISQRYMGASWRIGAAEGEQGPIVDTGPFAISRNPVFVGQAVLFTGLFIVLPNLMQAAFTLALFVAIALQVRIEERVLAASLGEPYLAYQRKVKRWIGTYPPRPDQAP</sequence>
<dbReference type="Pfam" id="PF04191">
    <property type="entry name" value="PEMT"/>
    <property type="match status" value="1"/>
</dbReference>